<name>A0A2I0AFM8_9ASPA</name>
<keyword evidence="5 8" id="KW-0812">Transmembrane</keyword>
<evidence type="ECO:0000256" key="3">
    <source>
        <dbReference type="ARBA" id="ARBA00011489"/>
    </source>
</evidence>
<dbReference type="PANTHER" id="PTHR36488:SF8">
    <property type="entry name" value="CASP-LIKE PROTEIN 1U1"/>
    <property type="match status" value="1"/>
</dbReference>
<protein>
    <submittedName>
        <fullName evidence="11">CASP-like protein</fullName>
    </submittedName>
</protein>
<feature type="transmembrane region" description="Helical" evidence="8">
    <location>
        <begin position="457"/>
        <end position="483"/>
    </location>
</feature>
<evidence type="ECO:0000313" key="11">
    <source>
        <dbReference type="EMBL" id="PKA54352.1"/>
    </source>
</evidence>
<evidence type="ECO:0000256" key="9">
    <source>
        <dbReference type="SAM" id="SignalP"/>
    </source>
</evidence>
<evidence type="ECO:0000256" key="2">
    <source>
        <dbReference type="ARBA" id="ARBA00007651"/>
    </source>
</evidence>
<dbReference type="NCBIfam" id="TIGR01569">
    <property type="entry name" value="A_tha_TIGR01569"/>
    <property type="match status" value="1"/>
</dbReference>
<feature type="transmembrane region" description="Helical" evidence="8">
    <location>
        <begin position="503"/>
        <end position="531"/>
    </location>
</feature>
<evidence type="ECO:0000256" key="1">
    <source>
        <dbReference type="ARBA" id="ARBA00004651"/>
    </source>
</evidence>
<dbReference type="EMBL" id="KZ451982">
    <property type="protein sequence ID" value="PKA54352.1"/>
    <property type="molecule type" value="Genomic_DNA"/>
</dbReference>
<proteinExistence type="inferred from homology"/>
<gene>
    <name evidence="11" type="ORF">AXF42_Ash000185</name>
</gene>
<organism evidence="11 12">
    <name type="scientific">Apostasia shenzhenica</name>
    <dbReference type="NCBI Taxonomy" id="1088818"/>
    <lineage>
        <taxon>Eukaryota</taxon>
        <taxon>Viridiplantae</taxon>
        <taxon>Streptophyta</taxon>
        <taxon>Embryophyta</taxon>
        <taxon>Tracheophyta</taxon>
        <taxon>Spermatophyta</taxon>
        <taxon>Magnoliopsida</taxon>
        <taxon>Liliopsida</taxon>
        <taxon>Asparagales</taxon>
        <taxon>Orchidaceae</taxon>
        <taxon>Apostasioideae</taxon>
        <taxon>Apostasia</taxon>
    </lineage>
</organism>
<dbReference type="PANTHER" id="PTHR36488">
    <property type="entry name" value="CASP-LIKE PROTEIN 1U1"/>
    <property type="match status" value="1"/>
</dbReference>
<dbReference type="Pfam" id="PF04535">
    <property type="entry name" value="CASP_dom"/>
    <property type="match status" value="1"/>
</dbReference>
<dbReference type="AlphaFoldDB" id="A0A2I0AFM8"/>
<evidence type="ECO:0000256" key="4">
    <source>
        <dbReference type="ARBA" id="ARBA00022475"/>
    </source>
</evidence>
<evidence type="ECO:0000259" key="10">
    <source>
        <dbReference type="Pfam" id="PF04535"/>
    </source>
</evidence>
<comment type="subcellular location">
    <subcellularLocation>
        <location evidence="1">Cell membrane</location>
        <topology evidence="1">Multi-pass membrane protein</topology>
    </subcellularLocation>
</comment>
<feature type="transmembrane region" description="Helical" evidence="8">
    <location>
        <begin position="419"/>
        <end position="445"/>
    </location>
</feature>
<comment type="subunit">
    <text evidence="3">Homodimer and heterodimers.</text>
</comment>
<dbReference type="InterPro" id="IPR044173">
    <property type="entry name" value="CASPL"/>
</dbReference>
<sequence>MCWSVLRLIWYPAMLLLPIPAAPRHLPPFSCNFISTSVGRFLVHPRNRCFLSRIRRKPMAQRLQAPSLSSNTVSETSSSHIVEDNDLLIVGPGVLGRMVAEKWKQDYPDCWIAGQTMTVDHHDELIELGINPSLKGTTPNRQYANIIFCAPPRTADYPADVNILSTMMWPGDVSFKLLHDSALRLATSNWNGRGSFLFTSSTAVYDCNDNGLCDEDCPVVPIGKIPRVDVLLKAEGTVLEAGGYRGAHVYWIEKGVVDTRPDCIVNLIHYEDAASLAAAIMKRRFRGQIFLGCDNHPLSRRRTSLLYLYAVERSFFLLTGHRLFAHLFLPEIGMASTTEAALFANAKAPPPESNHLAGTGRSRRFAGVVALLRLLLFATTVPALVVLATSKQTITFPYFIQPQISIQVTKTGKFSNSPALIYLLVALAVAVAYSVITFIISASFLRKPPSSEALFSLILLDTLMAGIMASATGSAGAVSYLGVKGNSHVQWNKICNKFDKFCRYVGCSVILTLVASIILVLLIFISTFSLYRRSR</sequence>
<comment type="similarity">
    <text evidence="2">Belongs to the Casparian strip membrane proteins (CASP) family.</text>
</comment>
<keyword evidence="7 8" id="KW-0472">Membrane</keyword>
<evidence type="ECO:0000313" key="12">
    <source>
        <dbReference type="Proteomes" id="UP000236161"/>
    </source>
</evidence>
<feature type="transmembrane region" description="Helical" evidence="8">
    <location>
        <begin position="365"/>
        <end position="388"/>
    </location>
</feature>
<evidence type="ECO:0000256" key="6">
    <source>
        <dbReference type="ARBA" id="ARBA00022989"/>
    </source>
</evidence>
<dbReference type="InterPro" id="IPR036291">
    <property type="entry name" value="NAD(P)-bd_dom_sf"/>
</dbReference>
<dbReference type="InterPro" id="IPR006459">
    <property type="entry name" value="CASP/CASPL"/>
</dbReference>
<dbReference type="InterPro" id="IPR006702">
    <property type="entry name" value="CASP_dom"/>
</dbReference>
<keyword evidence="9" id="KW-0732">Signal</keyword>
<dbReference type="GO" id="GO:0005886">
    <property type="term" value="C:plasma membrane"/>
    <property type="evidence" value="ECO:0007669"/>
    <property type="project" value="UniProtKB-SubCell"/>
</dbReference>
<accession>A0A2I0AFM8</accession>
<evidence type="ECO:0000256" key="5">
    <source>
        <dbReference type="ARBA" id="ARBA00022692"/>
    </source>
</evidence>
<evidence type="ECO:0000256" key="7">
    <source>
        <dbReference type="ARBA" id="ARBA00023136"/>
    </source>
</evidence>
<keyword evidence="4" id="KW-1003">Cell membrane</keyword>
<feature type="signal peptide" evidence="9">
    <location>
        <begin position="1"/>
        <end position="21"/>
    </location>
</feature>
<feature type="chain" id="PRO_5014182034" evidence="9">
    <location>
        <begin position="22"/>
        <end position="535"/>
    </location>
</feature>
<dbReference type="Gene3D" id="3.40.50.720">
    <property type="entry name" value="NAD(P)-binding Rossmann-like Domain"/>
    <property type="match status" value="1"/>
</dbReference>
<dbReference type="SUPFAM" id="SSF51735">
    <property type="entry name" value="NAD(P)-binding Rossmann-fold domains"/>
    <property type="match status" value="1"/>
</dbReference>
<dbReference type="OrthoDB" id="674948at2759"/>
<feature type="domain" description="Casparian strip membrane protein" evidence="10">
    <location>
        <begin position="364"/>
        <end position="517"/>
    </location>
</feature>
<evidence type="ECO:0000256" key="8">
    <source>
        <dbReference type="SAM" id="Phobius"/>
    </source>
</evidence>
<keyword evidence="12" id="KW-1185">Reference proteome</keyword>
<dbReference type="Proteomes" id="UP000236161">
    <property type="component" value="Unassembled WGS sequence"/>
</dbReference>
<keyword evidence="6 8" id="KW-1133">Transmembrane helix</keyword>
<reference evidence="11 12" key="1">
    <citation type="journal article" date="2017" name="Nature">
        <title>The Apostasia genome and the evolution of orchids.</title>
        <authorList>
            <person name="Zhang G.Q."/>
            <person name="Liu K.W."/>
            <person name="Li Z."/>
            <person name="Lohaus R."/>
            <person name="Hsiao Y.Y."/>
            <person name="Niu S.C."/>
            <person name="Wang J.Y."/>
            <person name="Lin Y.C."/>
            <person name="Xu Q."/>
            <person name="Chen L.J."/>
            <person name="Yoshida K."/>
            <person name="Fujiwara S."/>
            <person name="Wang Z.W."/>
            <person name="Zhang Y.Q."/>
            <person name="Mitsuda N."/>
            <person name="Wang M."/>
            <person name="Liu G.H."/>
            <person name="Pecoraro L."/>
            <person name="Huang H.X."/>
            <person name="Xiao X.J."/>
            <person name="Lin M."/>
            <person name="Wu X.Y."/>
            <person name="Wu W.L."/>
            <person name="Chen Y.Y."/>
            <person name="Chang S.B."/>
            <person name="Sakamoto S."/>
            <person name="Ohme-Takagi M."/>
            <person name="Yagi M."/>
            <person name="Zeng S.J."/>
            <person name="Shen C.Y."/>
            <person name="Yeh C.M."/>
            <person name="Luo Y.B."/>
            <person name="Tsai W.C."/>
            <person name="Van de Peer Y."/>
            <person name="Liu Z.J."/>
        </authorList>
    </citation>
    <scope>NUCLEOTIDE SEQUENCE [LARGE SCALE GENOMIC DNA]</scope>
    <source>
        <strain evidence="12">cv. Shenzhen</strain>
        <tissue evidence="11">Stem</tissue>
    </source>
</reference>